<dbReference type="GO" id="GO:0034314">
    <property type="term" value="P:Arp2/3 complex-mediated actin nucleation"/>
    <property type="evidence" value="ECO:0007669"/>
    <property type="project" value="InterPro"/>
</dbReference>
<dbReference type="PANTHER" id="PTHR23331">
    <property type="entry name" value="CXYORF1"/>
    <property type="match status" value="1"/>
</dbReference>
<accession>A0A1V9Z8L3</accession>
<comment type="similarity">
    <text evidence="1">Belongs to the WASH1 family.</text>
</comment>
<feature type="region of interest" description="Disordered" evidence="3">
    <location>
        <begin position="311"/>
        <end position="587"/>
    </location>
</feature>
<evidence type="ECO:0000256" key="2">
    <source>
        <dbReference type="ARBA" id="ARBA00023203"/>
    </source>
</evidence>
<dbReference type="GO" id="GO:0043014">
    <property type="term" value="F:alpha-tubulin binding"/>
    <property type="evidence" value="ECO:0007669"/>
    <property type="project" value="InterPro"/>
</dbReference>
<proteinExistence type="inferred from homology"/>
<evidence type="ECO:0000313" key="5">
    <source>
        <dbReference type="EMBL" id="OQR94333.1"/>
    </source>
</evidence>
<dbReference type="InterPro" id="IPR021854">
    <property type="entry name" value="WASH1_WAHD"/>
</dbReference>
<dbReference type="STRING" id="1202772.A0A1V9Z8L3"/>
<feature type="compositionally biased region" description="Polar residues" evidence="3">
    <location>
        <begin position="574"/>
        <end position="587"/>
    </location>
</feature>
<dbReference type="PANTHER" id="PTHR23331:SF1">
    <property type="entry name" value="WASH COMPLEX SUBUNIT 1"/>
    <property type="match status" value="1"/>
</dbReference>
<dbReference type="GO" id="GO:0005769">
    <property type="term" value="C:early endosome"/>
    <property type="evidence" value="ECO:0007669"/>
    <property type="project" value="InterPro"/>
</dbReference>
<keyword evidence="6" id="KW-1185">Reference proteome</keyword>
<dbReference type="GO" id="GO:0043015">
    <property type="term" value="F:gamma-tubulin binding"/>
    <property type="evidence" value="ECO:0007669"/>
    <property type="project" value="TreeGrafter"/>
</dbReference>
<feature type="compositionally biased region" description="Pro residues" evidence="3">
    <location>
        <begin position="355"/>
        <end position="375"/>
    </location>
</feature>
<keyword evidence="2" id="KW-0009">Actin-binding</keyword>
<dbReference type="Proteomes" id="UP000243579">
    <property type="component" value="Unassembled WGS sequence"/>
</dbReference>
<dbReference type="GO" id="GO:0055037">
    <property type="term" value="C:recycling endosome"/>
    <property type="evidence" value="ECO:0007669"/>
    <property type="project" value="TreeGrafter"/>
</dbReference>
<dbReference type="PROSITE" id="PS51082">
    <property type="entry name" value="WH2"/>
    <property type="match status" value="1"/>
</dbReference>
<feature type="compositionally biased region" description="Basic and acidic residues" evidence="3">
    <location>
        <begin position="520"/>
        <end position="529"/>
    </location>
</feature>
<feature type="compositionally biased region" description="Basic and acidic residues" evidence="3">
    <location>
        <begin position="404"/>
        <end position="424"/>
    </location>
</feature>
<comment type="caution">
    <text evidence="5">The sequence shown here is derived from an EMBL/GenBank/DDBJ whole genome shotgun (WGS) entry which is preliminary data.</text>
</comment>
<evidence type="ECO:0000259" key="4">
    <source>
        <dbReference type="PROSITE" id="PS51082"/>
    </source>
</evidence>
<feature type="compositionally biased region" description="Pro residues" evidence="3">
    <location>
        <begin position="543"/>
        <end position="557"/>
    </location>
</feature>
<evidence type="ECO:0000256" key="1">
    <source>
        <dbReference type="ARBA" id="ARBA00005602"/>
    </source>
</evidence>
<organism evidence="5 6">
    <name type="scientific">Achlya hypogyna</name>
    <name type="common">Oomycete</name>
    <name type="synonym">Protoachlya hypogyna</name>
    <dbReference type="NCBI Taxonomy" id="1202772"/>
    <lineage>
        <taxon>Eukaryota</taxon>
        <taxon>Sar</taxon>
        <taxon>Stramenopiles</taxon>
        <taxon>Oomycota</taxon>
        <taxon>Saprolegniomycetes</taxon>
        <taxon>Saprolegniales</taxon>
        <taxon>Achlyaceae</taxon>
        <taxon>Achlya</taxon>
    </lineage>
</organism>
<feature type="compositionally biased region" description="Pro residues" evidence="3">
    <location>
        <begin position="327"/>
        <end position="338"/>
    </location>
</feature>
<sequence length="587" mass="63188">MQSAQVYCVERVFEDLKKPFVAKDVVRQLIHLDAVVADVFERITLRVQAEKDRVKAIDAKIAACQAKVNAVTERGLSSKATTVFSTAKYPAPKGISLVSEVGDLIMGLVLPAMKGLYADKPYEETPPLTAEPEATHFLPSEPPTAGQRAQLMAEVVDLFERVNTFKQTRKAELTMTEEGLGSLPEQVPTVGGVLLFNSSETPYQNYVLVDNLFGTEFEGEEERKKALAAAPDTVINRGQGIDYSNMPTDVYRPKLGSIPAFSEKLPQDLPLPGLASTGYQVDVTGIQSIAPSVQITVDSALLPDFATGPTAVEPHVDGAPLLGPSDMTPPPPPPPPPSLNFDPQQPNAVPTDATVPPPPPPPTAGDQPPPPPPMNLPDTVDVPPPPPVEAAPANPRASLMDAIRGARLDKLKKVNVDDTRRPEAPKAPTSIPDEVKARLDRLNAAWSGKADREQNNRDKDKKVVVLTATEVPPPNQPPPPPLADYPGSNKRLPSVAISEDGSDDERFDDKASNFGEEKDDALARIKAIQDKQAQAKNRAQEPAKPPEAPKMPAPPQSSPATLDAHMRGLRTRQDSLSMSEASDWSDD</sequence>
<dbReference type="GO" id="GO:0006887">
    <property type="term" value="P:exocytosis"/>
    <property type="evidence" value="ECO:0007669"/>
    <property type="project" value="TreeGrafter"/>
</dbReference>
<dbReference type="Pfam" id="PF11945">
    <property type="entry name" value="WASH_WAHD"/>
    <property type="match status" value="1"/>
</dbReference>
<dbReference type="EMBL" id="JNBR01000366">
    <property type="protein sequence ID" value="OQR94333.1"/>
    <property type="molecule type" value="Genomic_DNA"/>
</dbReference>
<dbReference type="InterPro" id="IPR028290">
    <property type="entry name" value="WASH1"/>
</dbReference>
<feature type="compositionally biased region" description="Pro residues" evidence="3">
    <location>
        <begin position="471"/>
        <end position="483"/>
    </location>
</feature>
<dbReference type="GO" id="GO:0005829">
    <property type="term" value="C:cytosol"/>
    <property type="evidence" value="ECO:0007669"/>
    <property type="project" value="GOC"/>
</dbReference>
<dbReference type="GO" id="GO:0032456">
    <property type="term" value="P:endocytic recycling"/>
    <property type="evidence" value="ECO:0007669"/>
    <property type="project" value="TreeGrafter"/>
</dbReference>
<reference evidence="5 6" key="1">
    <citation type="journal article" date="2014" name="Genome Biol. Evol.">
        <title>The secreted proteins of Achlya hypogyna and Thraustotheca clavata identify the ancestral oomycete secretome and reveal gene acquisitions by horizontal gene transfer.</title>
        <authorList>
            <person name="Misner I."/>
            <person name="Blouin N."/>
            <person name="Leonard G."/>
            <person name="Richards T.A."/>
            <person name="Lane C.E."/>
        </authorList>
    </citation>
    <scope>NUCLEOTIDE SEQUENCE [LARGE SCALE GENOMIC DNA]</scope>
    <source>
        <strain evidence="5 6">ATCC 48635</strain>
    </source>
</reference>
<dbReference type="PRINTS" id="PR01217">
    <property type="entry name" value="PRICHEXTENSN"/>
</dbReference>
<feature type="domain" description="WH2" evidence="4">
    <location>
        <begin position="395"/>
        <end position="414"/>
    </location>
</feature>
<dbReference type="AlphaFoldDB" id="A0A1V9Z8L3"/>
<dbReference type="GO" id="GO:0003779">
    <property type="term" value="F:actin binding"/>
    <property type="evidence" value="ECO:0007669"/>
    <property type="project" value="UniProtKB-KW"/>
</dbReference>
<dbReference type="GO" id="GO:0071203">
    <property type="term" value="C:WASH complex"/>
    <property type="evidence" value="ECO:0007669"/>
    <property type="project" value="InterPro"/>
</dbReference>
<dbReference type="GO" id="GO:0042147">
    <property type="term" value="P:retrograde transport, endosome to Golgi"/>
    <property type="evidence" value="ECO:0007669"/>
    <property type="project" value="TreeGrafter"/>
</dbReference>
<protein>
    <submittedName>
        <fullName evidence="5">Carbon catabolite repressor protein</fullName>
    </submittedName>
</protein>
<evidence type="ECO:0000313" key="6">
    <source>
        <dbReference type="Proteomes" id="UP000243579"/>
    </source>
</evidence>
<name>A0A1V9Z8L3_ACHHY</name>
<evidence type="ECO:0000256" key="3">
    <source>
        <dbReference type="SAM" id="MobiDB-lite"/>
    </source>
</evidence>
<dbReference type="InterPro" id="IPR003124">
    <property type="entry name" value="WH2_dom"/>
</dbReference>
<feature type="compositionally biased region" description="Basic and acidic residues" evidence="3">
    <location>
        <begin position="449"/>
        <end position="463"/>
    </location>
</feature>
<gene>
    <name evidence="5" type="ORF">ACHHYP_01423</name>
</gene>
<dbReference type="OrthoDB" id="307871at2759"/>